<evidence type="ECO:0000256" key="1">
    <source>
        <dbReference type="SAM" id="Phobius"/>
    </source>
</evidence>
<sequence length="202" mass="24085">MISKEDEYSKDGKIYKKIFDDQKEIKKEEDNTIKIAARNIEVYNQTILNKLQKFDQIEIFVLDTYLDKALYIIKQWEALGIVPETNFKTKGGTIRFEKKEEDIITREGHKFRKPVNRITLTKHPDIFRFTKKMTKNEHKDYIDWEKKRHSKWAKVSKQIKPIHVIGIAFLIFGGQYWVSTGKIQVNIFWGILFAFGILFFFL</sequence>
<keyword evidence="1" id="KW-1133">Transmembrane helix</keyword>
<keyword evidence="1" id="KW-0812">Transmembrane</keyword>
<gene>
    <name evidence="2" type="ORF">S01H4_33114</name>
</gene>
<accession>X1A5W7</accession>
<dbReference type="AlphaFoldDB" id="X1A5W7"/>
<evidence type="ECO:0000313" key="2">
    <source>
        <dbReference type="EMBL" id="GAG77134.1"/>
    </source>
</evidence>
<comment type="caution">
    <text evidence="2">The sequence shown here is derived from an EMBL/GenBank/DDBJ whole genome shotgun (WGS) entry which is preliminary data.</text>
</comment>
<organism evidence="2">
    <name type="scientific">marine sediment metagenome</name>
    <dbReference type="NCBI Taxonomy" id="412755"/>
    <lineage>
        <taxon>unclassified sequences</taxon>
        <taxon>metagenomes</taxon>
        <taxon>ecological metagenomes</taxon>
    </lineage>
</organism>
<protein>
    <submittedName>
        <fullName evidence="2">Uncharacterized protein</fullName>
    </submittedName>
</protein>
<reference evidence="2" key="1">
    <citation type="journal article" date="2014" name="Front. Microbiol.">
        <title>High frequency of phylogenetically diverse reductive dehalogenase-homologous genes in deep subseafloor sedimentary metagenomes.</title>
        <authorList>
            <person name="Kawai M."/>
            <person name="Futagami T."/>
            <person name="Toyoda A."/>
            <person name="Takaki Y."/>
            <person name="Nishi S."/>
            <person name="Hori S."/>
            <person name="Arai W."/>
            <person name="Tsubouchi T."/>
            <person name="Morono Y."/>
            <person name="Uchiyama I."/>
            <person name="Ito T."/>
            <person name="Fujiyama A."/>
            <person name="Inagaki F."/>
            <person name="Takami H."/>
        </authorList>
    </citation>
    <scope>NUCLEOTIDE SEQUENCE</scope>
    <source>
        <strain evidence="2">Expedition CK06-06</strain>
    </source>
</reference>
<dbReference type="EMBL" id="BART01017385">
    <property type="protein sequence ID" value="GAG77134.1"/>
    <property type="molecule type" value="Genomic_DNA"/>
</dbReference>
<name>X1A5W7_9ZZZZ</name>
<feature type="transmembrane region" description="Helical" evidence="1">
    <location>
        <begin position="183"/>
        <end position="201"/>
    </location>
</feature>
<feature type="non-terminal residue" evidence="2">
    <location>
        <position position="202"/>
    </location>
</feature>
<proteinExistence type="predicted"/>
<feature type="transmembrane region" description="Helical" evidence="1">
    <location>
        <begin position="159"/>
        <end position="177"/>
    </location>
</feature>
<keyword evidence="1" id="KW-0472">Membrane</keyword>